<protein>
    <recommendedName>
        <fullName evidence="3">DNA polymerase III gamma/tau subunits-like protein</fullName>
    </recommendedName>
</protein>
<evidence type="ECO:0000313" key="1">
    <source>
        <dbReference type="EMBL" id="KUK82343.1"/>
    </source>
</evidence>
<comment type="caution">
    <text evidence="1">The sequence shown here is derived from an EMBL/GenBank/DDBJ whole genome shotgun (WGS) entry which is preliminary data.</text>
</comment>
<gene>
    <name evidence="1" type="ORF">XD94_0047</name>
</gene>
<dbReference type="Gene3D" id="3.40.50.300">
    <property type="entry name" value="P-loop containing nucleotide triphosphate hydrolases"/>
    <property type="match status" value="1"/>
</dbReference>
<dbReference type="Proteomes" id="UP000054092">
    <property type="component" value="Unassembled WGS sequence"/>
</dbReference>
<sequence length="345" mass="39230">MEWFNGVVSNRLARFLARNSGISMTLVGRDSEYLKTSALSLVESDPKWNRKRYIEDFLLIEPEKGNIGIDRVRDIEEMMLHKPSGGKRKYVLVHQCEKMTDESANAFLKILEEPPCFATLIMTTTSWQSLLPTVRSRTVSVVVDVPEELIGKLRDKYGNSVSRIYACARQNFSVLRFFLDQEVESIDWGSMEVPSDLNGLVSVLSESEVNEPIDIVRRRRAFAALCRSIVESDKFFTTFREISPLFIGQGSFERSRELVEVARSILRDVVILSADTSSNSVVNLDLIEWLVSFVPGKEILADFAWCDRFLRQRTSSQNSNLVSFRALYSVSRSLVRRENGGNSDA</sequence>
<proteinExistence type="predicted"/>
<dbReference type="Pfam" id="PF13177">
    <property type="entry name" value="DNA_pol3_delta2"/>
    <property type="match status" value="1"/>
</dbReference>
<name>A0A101HST9_9BACT</name>
<dbReference type="AlphaFoldDB" id="A0A101HST9"/>
<accession>A0A101HST9</accession>
<evidence type="ECO:0008006" key="3">
    <source>
        <dbReference type="Google" id="ProtNLM"/>
    </source>
</evidence>
<dbReference type="PATRIC" id="fig|1184387.3.peg.120"/>
<organism evidence="1 2">
    <name type="scientific">Mesotoga prima</name>
    <dbReference type="NCBI Taxonomy" id="1184387"/>
    <lineage>
        <taxon>Bacteria</taxon>
        <taxon>Thermotogati</taxon>
        <taxon>Thermotogota</taxon>
        <taxon>Thermotogae</taxon>
        <taxon>Kosmotogales</taxon>
        <taxon>Kosmotogaceae</taxon>
        <taxon>Mesotoga</taxon>
    </lineage>
</organism>
<dbReference type="InterPro" id="IPR027417">
    <property type="entry name" value="P-loop_NTPase"/>
</dbReference>
<reference evidence="2" key="1">
    <citation type="journal article" date="2015" name="MBio">
        <title>Genome-Resolved Metagenomic Analysis Reveals Roles for Candidate Phyla and Other Microbial Community Members in Biogeochemical Transformations in Oil Reservoirs.</title>
        <authorList>
            <person name="Hu P."/>
            <person name="Tom L."/>
            <person name="Singh A."/>
            <person name="Thomas B.C."/>
            <person name="Baker B.J."/>
            <person name="Piceno Y.M."/>
            <person name="Andersen G.L."/>
            <person name="Banfield J.F."/>
        </authorList>
    </citation>
    <scope>NUCLEOTIDE SEQUENCE [LARGE SCALE GENOMIC DNA]</scope>
</reference>
<evidence type="ECO:0000313" key="2">
    <source>
        <dbReference type="Proteomes" id="UP000054092"/>
    </source>
</evidence>
<dbReference type="SUPFAM" id="SSF52540">
    <property type="entry name" value="P-loop containing nucleoside triphosphate hydrolases"/>
    <property type="match status" value="1"/>
</dbReference>
<dbReference type="EMBL" id="LGGP01000003">
    <property type="protein sequence ID" value="KUK82343.1"/>
    <property type="molecule type" value="Genomic_DNA"/>
</dbReference>